<keyword evidence="4" id="KW-0560">Oxidoreductase</keyword>
<keyword evidence="5" id="KW-0408">Iron</keyword>
<dbReference type="InterPro" id="IPR004294">
    <property type="entry name" value="Carotenoid_Oase"/>
</dbReference>
<dbReference type="Pfam" id="PF03055">
    <property type="entry name" value="RPE65"/>
    <property type="match status" value="1"/>
</dbReference>
<sequence length="481" mass="53999">MDPSYSAGLQSISKEYDEEPLTIEGTIPDWLSGVLLRNGPGKFEIGEREVTHWFDGLAYLRRYAIAEGEIMFTGRFLRSEEYNYATTKGELYRDQFGTNIDHSVLRRIYLTLRGGFTDNCVVNIDRWGLSTEPCALTETARAVTFDQQTLKTNSSLTRVPDVDITGALAHVQYDFGRDVVITLGYQFGRRGSYVLLETEWHTGKTRTITTIPVSQPAYIHSFTLTPTHIVVTEPPFRFSPKRALRGHTYGNCFKYDETGATRFFVIDRALDEVVSVLETDPFFVFHHVNAYNQNNNKIVVDLVAYDDPAIIDALTLQRLQKSGATIPTGRLNRYTLNFVNTTVTNTSLSTGPIEFPTIAYQSYNGQPYRYLYGAGHTQEEPHQIQDCITKVDTETGTTTQWSQNGIFVGEPLVVEKPEATAEDDCVLLVPALDTDTERSGLILISGADLSEYGRGMLPTTLPFGFHGQFYTAESIPQRSMT</sequence>
<comment type="cofactor">
    <cofactor evidence="1">
        <name>Fe(2+)</name>
        <dbReference type="ChEBI" id="CHEBI:29033"/>
    </cofactor>
</comment>
<dbReference type="RefSeq" id="WP_250585374.1">
    <property type="nucleotide sequence ID" value="NZ_JAKRVX010000006.1"/>
</dbReference>
<name>A0AAE3G0V4_9EURY</name>
<dbReference type="AlphaFoldDB" id="A0AAE3G0V4"/>
<keyword evidence="7" id="KW-1185">Reference proteome</keyword>
<dbReference type="Proteomes" id="UP001203207">
    <property type="component" value="Unassembled WGS sequence"/>
</dbReference>
<evidence type="ECO:0000313" key="7">
    <source>
        <dbReference type="Proteomes" id="UP001203207"/>
    </source>
</evidence>
<evidence type="ECO:0000313" key="6">
    <source>
        <dbReference type="EMBL" id="MCL9817984.1"/>
    </source>
</evidence>
<accession>A0AAE3G0V4</accession>
<dbReference type="PANTHER" id="PTHR10543">
    <property type="entry name" value="BETA-CAROTENE DIOXYGENASE"/>
    <property type="match status" value="1"/>
</dbReference>
<keyword evidence="3" id="KW-0479">Metal-binding</keyword>
<comment type="similarity">
    <text evidence="2">Belongs to the carotenoid oxygenase family.</text>
</comment>
<dbReference type="GO" id="GO:0016121">
    <property type="term" value="P:carotene catabolic process"/>
    <property type="evidence" value="ECO:0007669"/>
    <property type="project" value="TreeGrafter"/>
</dbReference>
<dbReference type="PANTHER" id="PTHR10543:SF24">
    <property type="entry name" value="CAROTENOID ISOMEROOXYGENASE"/>
    <property type="match status" value="1"/>
</dbReference>
<reference evidence="6" key="1">
    <citation type="journal article" date="2022" name="Syst. Appl. Microbiol.">
        <title>Natronocalculus amylovorans gen. nov., sp. nov., and Natranaeroarchaeum aerophilus sp. nov., dominant culturable amylolytic natronoarchaea from hypersaline soda lakes in southwestern Siberia.</title>
        <authorList>
            <person name="Sorokin D.Y."/>
            <person name="Elcheninov A.G."/>
            <person name="Khizhniak T.V."/>
            <person name="Koenen M."/>
            <person name="Bale N.J."/>
            <person name="Damste J.S.S."/>
            <person name="Kublanov I.V."/>
        </authorList>
    </citation>
    <scope>NUCLEOTIDE SEQUENCE</scope>
    <source>
        <strain evidence="6">AArc-St2</strain>
    </source>
</reference>
<proteinExistence type="inferred from homology"/>
<protein>
    <submittedName>
        <fullName evidence="6">Carotenoid oxygenase family protein</fullName>
    </submittedName>
</protein>
<evidence type="ECO:0000256" key="1">
    <source>
        <dbReference type="ARBA" id="ARBA00001954"/>
    </source>
</evidence>
<evidence type="ECO:0000256" key="2">
    <source>
        <dbReference type="ARBA" id="ARBA00006787"/>
    </source>
</evidence>
<gene>
    <name evidence="6" type="ORF">AArcSt2_13665</name>
</gene>
<dbReference type="GO" id="GO:0046872">
    <property type="term" value="F:metal ion binding"/>
    <property type="evidence" value="ECO:0007669"/>
    <property type="project" value="UniProtKB-KW"/>
</dbReference>
<dbReference type="EMBL" id="JAKRVX010000006">
    <property type="protein sequence ID" value="MCL9817984.1"/>
    <property type="molecule type" value="Genomic_DNA"/>
</dbReference>
<reference evidence="6" key="2">
    <citation type="submission" date="2022-02" db="EMBL/GenBank/DDBJ databases">
        <authorList>
            <person name="Elcheninov A.G."/>
            <person name="Sorokin D.Y."/>
            <person name="Kublanov I.V."/>
        </authorList>
    </citation>
    <scope>NUCLEOTIDE SEQUENCE</scope>
    <source>
        <strain evidence="6">AArc-St2</strain>
    </source>
</reference>
<evidence type="ECO:0000256" key="3">
    <source>
        <dbReference type="ARBA" id="ARBA00022723"/>
    </source>
</evidence>
<organism evidence="6 7">
    <name type="scientific">Natronocalculus amylovorans</name>
    <dbReference type="NCBI Taxonomy" id="2917812"/>
    <lineage>
        <taxon>Archaea</taxon>
        <taxon>Methanobacteriati</taxon>
        <taxon>Methanobacteriota</taxon>
        <taxon>Stenosarchaea group</taxon>
        <taxon>Halobacteria</taxon>
        <taxon>Halobacteriales</taxon>
        <taxon>Haloferacaceae</taxon>
        <taxon>Natronocalculus</taxon>
    </lineage>
</organism>
<comment type="caution">
    <text evidence="6">The sequence shown here is derived from an EMBL/GenBank/DDBJ whole genome shotgun (WGS) entry which is preliminary data.</text>
</comment>
<evidence type="ECO:0000256" key="5">
    <source>
        <dbReference type="ARBA" id="ARBA00023004"/>
    </source>
</evidence>
<dbReference type="GO" id="GO:0010436">
    <property type="term" value="F:carotenoid dioxygenase activity"/>
    <property type="evidence" value="ECO:0007669"/>
    <property type="project" value="TreeGrafter"/>
</dbReference>
<evidence type="ECO:0000256" key="4">
    <source>
        <dbReference type="ARBA" id="ARBA00023002"/>
    </source>
</evidence>